<dbReference type="RefSeq" id="WP_345376162.1">
    <property type="nucleotide sequence ID" value="NZ_BAABLM010000005.1"/>
</dbReference>
<protein>
    <recommendedName>
        <fullName evidence="4">Asp23/Gls24 family envelope stress response protein</fullName>
    </recommendedName>
</protein>
<dbReference type="EMBL" id="BAABLM010000005">
    <property type="protein sequence ID" value="GAA4678560.1"/>
    <property type="molecule type" value="Genomic_DNA"/>
</dbReference>
<reference evidence="3" key="1">
    <citation type="journal article" date="2019" name="Int. J. Syst. Evol. Microbiol.">
        <title>The Global Catalogue of Microorganisms (GCM) 10K type strain sequencing project: providing services to taxonomists for standard genome sequencing and annotation.</title>
        <authorList>
            <consortium name="The Broad Institute Genomics Platform"/>
            <consortium name="The Broad Institute Genome Sequencing Center for Infectious Disease"/>
            <person name="Wu L."/>
            <person name="Ma J."/>
        </authorList>
    </citation>
    <scope>NUCLEOTIDE SEQUENCE [LARGE SCALE GENOMIC DNA]</scope>
    <source>
        <strain evidence="3">JCM 18956</strain>
    </source>
</reference>
<comment type="caution">
    <text evidence="2">The sequence shown here is derived from an EMBL/GenBank/DDBJ whole genome shotgun (WGS) entry which is preliminary data.</text>
</comment>
<evidence type="ECO:0000256" key="1">
    <source>
        <dbReference type="SAM" id="MobiDB-lite"/>
    </source>
</evidence>
<evidence type="ECO:0000313" key="3">
    <source>
        <dbReference type="Proteomes" id="UP001501295"/>
    </source>
</evidence>
<dbReference type="Proteomes" id="UP001501295">
    <property type="component" value="Unassembled WGS sequence"/>
</dbReference>
<organism evidence="2 3">
    <name type="scientific">Frondihabitans cladoniiphilus</name>
    <dbReference type="NCBI Taxonomy" id="715785"/>
    <lineage>
        <taxon>Bacteria</taxon>
        <taxon>Bacillati</taxon>
        <taxon>Actinomycetota</taxon>
        <taxon>Actinomycetes</taxon>
        <taxon>Micrococcales</taxon>
        <taxon>Microbacteriaceae</taxon>
        <taxon>Frondihabitans</taxon>
    </lineage>
</organism>
<proteinExistence type="predicted"/>
<accession>A0ABP8W184</accession>
<sequence>MTDPQTAVPGDDATGAALRGWSPDPDSPAATLPLARGPIIPGHISIAPRALTKVGSAVVAEALDVNPHAVRVGARDDDGNLALQVETTMRIPPLSADVEIEGGGVLATVRNLQRTVTTRVHDITGRAVSRVDVTVTGSELDRTERVR</sequence>
<evidence type="ECO:0000313" key="2">
    <source>
        <dbReference type="EMBL" id="GAA4678560.1"/>
    </source>
</evidence>
<evidence type="ECO:0008006" key="4">
    <source>
        <dbReference type="Google" id="ProtNLM"/>
    </source>
</evidence>
<name>A0ABP8W184_9MICO</name>
<keyword evidence="3" id="KW-1185">Reference proteome</keyword>
<feature type="region of interest" description="Disordered" evidence="1">
    <location>
        <begin position="1"/>
        <end position="28"/>
    </location>
</feature>
<gene>
    <name evidence="2" type="ORF">GCM10025780_24330</name>
</gene>